<keyword evidence="6" id="KW-0540">Nuclease</keyword>
<keyword evidence="19" id="KW-0131">Cell cycle</keyword>
<evidence type="ECO:0000256" key="15">
    <source>
        <dbReference type="ARBA" id="ARBA00023172"/>
    </source>
</evidence>
<evidence type="ECO:0000256" key="9">
    <source>
        <dbReference type="ARBA" id="ARBA00022763"/>
    </source>
</evidence>
<organism evidence="23 24">
    <name type="scientific">Zostera marina</name>
    <name type="common">Eelgrass</name>
    <dbReference type="NCBI Taxonomy" id="29655"/>
    <lineage>
        <taxon>Eukaryota</taxon>
        <taxon>Viridiplantae</taxon>
        <taxon>Streptophyta</taxon>
        <taxon>Embryophyta</taxon>
        <taxon>Tracheophyta</taxon>
        <taxon>Spermatophyta</taxon>
        <taxon>Magnoliopsida</taxon>
        <taxon>Liliopsida</taxon>
        <taxon>Zosteraceae</taxon>
        <taxon>Zostera</taxon>
    </lineage>
</organism>
<dbReference type="Pfam" id="PF21292">
    <property type="entry name" value="EME1-MUS81_C"/>
    <property type="match status" value="1"/>
</dbReference>
<evidence type="ECO:0000256" key="20">
    <source>
        <dbReference type="ARBA" id="ARBA00059712"/>
    </source>
</evidence>
<evidence type="ECO:0000256" key="11">
    <source>
        <dbReference type="ARBA" id="ARBA00022801"/>
    </source>
</evidence>
<evidence type="ECO:0000256" key="1">
    <source>
        <dbReference type="ARBA" id="ARBA00001913"/>
    </source>
</evidence>
<dbReference type="GO" id="GO:0004519">
    <property type="term" value="F:endonuclease activity"/>
    <property type="evidence" value="ECO:0007669"/>
    <property type="project" value="UniProtKB-KW"/>
</dbReference>
<dbReference type="GO" id="GO:0048476">
    <property type="term" value="C:Holliday junction resolvase complex"/>
    <property type="evidence" value="ECO:0007669"/>
    <property type="project" value="InterPro"/>
</dbReference>
<dbReference type="GO" id="GO:0051321">
    <property type="term" value="P:meiotic cell cycle"/>
    <property type="evidence" value="ECO:0007669"/>
    <property type="project" value="UniProtKB-KW"/>
</dbReference>
<evidence type="ECO:0000313" key="23">
    <source>
        <dbReference type="EMBL" id="KMZ61675.1"/>
    </source>
</evidence>
<comment type="cofactor">
    <cofactor evidence="1">
        <name>Ca(2+)</name>
        <dbReference type="ChEBI" id="CHEBI:29108"/>
    </cofactor>
</comment>
<comment type="subunit">
    <text evidence="21">Forms a heterodimer with MUS81.</text>
</comment>
<dbReference type="GO" id="GO:0016787">
    <property type="term" value="F:hydrolase activity"/>
    <property type="evidence" value="ECO:0007669"/>
    <property type="project" value="UniProtKB-KW"/>
</dbReference>
<dbReference type="InterPro" id="IPR033310">
    <property type="entry name" value="Mms4/EME1/EME2"/>
</dbReference>
<dbReference type="GO" id="GO:0006310">
    <property type="term" value="P:DNA recombination"/>
    <property type="evidence" value="ECO:0007669"/>
    <property type="project" value="UniProtKB-KW"/>
</dbReference>
<feature type="domain" description="ERCC4" evidence="22">
    <location>
        <begin position="12"/>
        <end position="111"/>
    </location>
</feature>
<keyword evidence="10" id="KW-0498">Mitosis</keyword>
<dbReference type="FunFam" id="1.10.150.670:FF:000007">
    <property type="entry name" value="Crossover junction endonuclease EME1B"/>
    <property type="match status" value="1"/>
</dbReference>
<keyword evidence="9" id="KW-0227">DNA damage</keyword>
<dbReference type="AlphaFoldDB" id="A0A0K9P0F2"/>
<dbReference type="Proteomes" id="UP000036987">
    <property type="component" value="Unassembled WGS sequence"/>
</dbReference>
<dbReference type="InterPro" id="IPR006166">
    <property type="entry name" value="ERCC4_domain"/>
</dbReference>
<comment type="similarity">
    <text evidence="4">Belongs to the EME1/MMS4 family.</text>
</comment>
<evidence type="ECO:0000256" key="2">
    <source>
        <dbReference type="ARBA" id="ARBA00001946"/>
    </source>
</evidence>
<evidence type="ECO:0000256" key="17">
    <source>
        <dbReference type="ARBA" id="ARBA00023242"/>
    </source>
</evidence>
<dbReference type="OrthoDB" id="343092at2759"/>
<evidence type="ECO:0000256" key="8">
    <source>
        <dbReference type="ARBA" id="ARBA00022759"/>
    </source>
</evidence>
<evidence type="ECO:0000256" key="16">
    <source>
        <dbReference type="ARBA" id="ARBA00023204"/>
    </source>
</evidence>
<keyword evidence="13" id="KW-0460">Magnesium</keyword>
<evidence type="ECO:0000256" key="5">
    <source>
        <dbReference type="ARBA" id="ARBA00022618"/>
    </source>
</evidence>
<dbReference type="Gene3D" id="1.10.150.670">
    <property type="entry name" value="Crossover junction endonuclease EME1, DNA-binding domain"/>
    <property type="match status" value="1"/>
</dbReference>
<evidence type="ECO:0000256" key="19">
    <source>
        <dbReference type="ARBA" id="ARBA00023306"/>
    </source>
</evidence>
<dbReference type="InterPro" id="IPR042530">
    <property type="entry name" value="EME1/EME2_C"/>
</dbReference>
<accession>A0A0K9P0F2</accession>
<evidence type="ECO:0000256" key="10">
    <source>
        <dbReference type="ARBA" id="ARBA00022776"/>
    </source>
</evidence>
<evidence type="ECO:0000256" key="21">
    <source>
        <dbReference type="ARBA" id="ARBA00066032"/>
    </source>
</evidence>
<proteinExistence type="inferred from homology"/>
<evidence type="ECO:0000256" key="7">
    <source>
        <dbReference type="ARBA" id="ARBA00022723"/>
    </source>
</evidence>
<keyword evidence="14" id="KW-0175">Coiled coil</keyword>
<evidence type="ECO:0000256" key="3">
    <source>
        <dbReference type="ARBA" id="ARBA00004123"/>
    </source>
</evidence>
<comment type="cofactor">
    <cofactor evidence="2">
        <name>Mg(2+)</name>
        <dbReference type="ChEBI" id="CHEBI:18420"/>
    </cofactor>
</comment>
<keyword evidence="11" id="KW-0378">Hydrolase</keyword>
<keyword evidence="8" id="KW-0255">Endonuclease</keyword>
<comment type="caution">
    <text evidence="23">The sequence shown here is derived from an EMBL/GenBank/DDBJ whole genome shotgun (WGS) entry which is preliminary data.</text>
</comment>
<evidence type="ECO:0000256" key="18">
    <source>
        <dbReference type="ARBA" id="ARBA00023254"/>
    </source>
</evidence>
<keyword evidence="7" id="KW-0479">Metal-binding</keyword>
<dbReference type="GO" id="GO:0005634">
    <property type="term" value="C:nucleus"/>
    <property type="evidence" value="ECO:0007669"/>
    <property type="project" value="UniProtKB-SubCell"/>
</dbReference>
<keyword evidence="12" id="KW-0106">Calcium</keyword>
<evidence type="ECO:0000313" key="24">
    <source>
        <dbReference type="Proteomes" id="UP000036987"/>
    </source>
</evidence>
<dbReference type="GO" id="GO:0046872">
    <property type="term" value="F:metal ion binding"/>
    <property type="evidence" value="ECO:0007669"/>
    <property type="project" value="UniProtKB-KW"/>
</dbReference>
<sequence>MQSSHINPEVSYVAFVYEADEFCNLVLKNSFLDHIHKVQRCHQSFTVCYIINKLTPYINSREQKHYKNPSDLSDCQRPPVEEVLSKLTVNYNRVHSKQCMDEADVVEHIVGLTSSLATYKFRLKSTWLSVISKEPLFPKAFNKNVYQKSAWLKALVAIPKVQPRFAIAIFKKYPTLRSLLNAYLDPTKSVHDKEFLLKDLTIEGELGKENMRLGDTCSKRMYRIIMAQNGSSETEDVEDGSEFFAS</sequence>
<evidence type="ECO:0000256" key="13">
    <source>
        <dbReference type="ARBA" id="ARBA00022842"/>
    </source>
</evidence>
<dbReference type="GO" id="GO:0003677">
    <property type="term" value="F:DNA binding"/>
    <property type="evidence" value="ECO:0007669"/>
    <property type="project" value="InterPro"/>
</dbReference>
<evidence type="ECO:0000256" key="12">
    <source>
        <dbReference type="ARBA" id="ARBA00022837"/>
    </source>
</evidence>
<comment type="function">
    <text evidence="20">Interacts with MUS81 to form a DNA structure-specific endonuclease with substrate preference for branched DNA structures with a 5'-end at the branch nick. Typical substrates include 3'-flap structures, D-loops, replication forks, nicked Holliday junctions and also intact Holliday junctions with a reduced efficiency. May be required in mitosis for the processing of stalled or collapsed replication fork intermediates. Plays a role in DNA repair and in genotoxic stress-induced homologous recombination (HR) in somatic cells. Mediates a subset of meiotic recombination events that are insensitive to crossover interference.</text>
</comment>
<evidence type="ECO:0000256" key="6">
    <source>
        <dbReference type="ARBA" id="ARBA00022722"/>
    </source>
</evidence>
<keyword evidence="17" id="KW-0539">Nucleus</keyword>
<dbReference type="PANTHER" id="PTHR21077:SF5">
    <property type="entry name" value="CROSSOVER JUNCTION ENDONUCLEASE MMS4"/>
    <property type="match status" value="1"/>
</dbReference>
<protein>
    <recommendedName>
        <fullName evidence="22">ERCC4 domain-containing protein</fullName>
    </recommendedName>
</protein>
<dbReference type="PANTHER" id="PTHR21077">
    <property type="entry name" value="EME1 PROTEIN"/>
    <property type="match status" value="1"/>
</dbReference>
<keyword evidence="16" id="KW-0234">DNA repair</keyword>
<keyword evidence="18" id="KW-0469">Meiosis</keyword>
<name>A0A0K9P0F2_ZOSMR</name>
<evidence type="ECO:0000259" key="22">
    <source>
        <dbReference type="Pfam" id="PF02732"/>
    </source>
</evidence>
<evidence type="ECO:0000256" key="4">
    <source>
        <dbReference type="ARBA" id="ARBA00005313"/>
    </source>
</evidence>
<keyword evidence="15" id="KW-0233">DNA recombination</keyword>
<gene>
    <name evidence="23" type="ORF">ZOSMA_50G00920</name>
</gene>
<keyword evidence="24" id="KW-1185">Reference proteome</keyword>
<dbReference type="Gene3D" id="3.40.50.10130">
    <property type="match status" value="1"/>
</dbReference>
<dbReference type="GO" id="GO:0051301">
    <property type="term" value="P:cell division"/>
    <property type="evidence" value="ECO:0007669"/>
    <property type="project" value="UniProtKB-KW"/>
</dbReference>
<dbReference type="Pfam" id="PF02732">
    <property type="entry name" value="ERCC4"/>
    <property type="match status" value="1"/>
</dbReference>
<evidence type="ECO:0000256" key="14">
    <source>
        <dbReference type="ARBA" id="ARBA00023054"/>
    </source>
</evidence>
<dbReference type="OMA" id="GESEWIR"/>
<dbReference type="EMBL" id="LFYR01001452">
    <property type="protein sequence ID" value="KMZ61675.1"/>
    <property type="molecule type" value="Genomic_DNA"/>
</dbReference>
<comment type="subcellular location">
    <subcellularLocation>
        <location evidence="3">Nucleus</location>
    </subcellularLocation>
</comment>
<dbReference type="GO" id="GO:0006281">
    <property type="term" value="P:DNA repair"/>
    <property type="evidence" value="ECO:0007669"/>
    <property type="project" value="UniProtKB-KW"/>
</dbReference>
<reference evidence="24" key="1">
    <citation type="journal article" date="2016" name="Nature">
        <title>The genome of the seagrass Zostera marina reveals angiosperm adaptation to the sea.</title>
        <authorList>
            <person name="Olsen J.L."/>
            <person name="Rouze P."/>
            <person name="Verhelst B."/>
            <person name="Lin Y.-C."/>
            <person name="Bayer T."/>
            <person name="Collen J."/>
            <person name="Dattolo E."/>
            <person name="De Paoli E."/>
            <person name="Dittami S."/>
            <person name="Maumus F."/>
            <person name="Michel G."/>
            <person name="Kersting A."/>
            <person name="Lauritano C."/>
            <person name="Lohaus R."/>
            <person name="Toepel M."/>
            <person name="Tonon T."/>
            <person name="Vanneste K."/>
            <person name="Amirebrahimi M."/>
            <person name="Brakel J."/>
            <person name="Bostroem C."/>
            <person name="Chovatia M."/>
            <person name="Grimwood J."/>
            <person name="Jenkins J.W."/>
            <person name="Jueterbock A."/>
            <person name="Mraz A."/>
            <person name="Stam W.T."/>
            <person name="Tice H."/>
            <person name="Bornberg-Bauer E."/>
            <person name="Green P.J."/>
            <person name="Pearson G.A."/>
            <person name="Procaccini G."/>
            <person name="Duarte C.M."/>
            <person name="Schmutz J."/>
            <person name="Reusch T.B.H."/>
            <person name="Van de Peer Y."/>
        </authorList>
    </citation>
    <scope>NUCLEOTIDE SEQUENCE [LARGE SCALE GENOMIC DNA]</scope>
    <source>
        <strain evidence="24">cv. Finnish</strain>
    </source>
</reference>
<keyword evidence="5" id="KW-0132">Cell division</keyword>